<dbReference type="SUPFAM" id="SSF53850">
    <property type="entry name" value="Periplasmic binding protein-like II"/>
    <property type="match status" value="1"/>
</dbReference>
<dbReference type="Proteomes" id="UP000709336">
    <property type="component" value="Unassembled WGS sequence"/>
</dbReference>
<protein>
    <submittedName>
        <fullName evidence="4">Fe(3+) ABC transporter substrate-binding protein</fullName>
    </submittedName>
</protein>
<feature type="chain" id="PRO_5046718188" evidence="3">
    <location>
        <begin position="28"/>
        <end position="343"/>
    </location>
</feature>
<dbReference type="PANTHER" id="PTHR30006:SF15">
    <property type="entry name" value="IRON-UTILIZATION PERIPLASMIC PROTEIN"/>
    <property type="match status" value="1"/>
</dbReference>
<comment type="caution">
    <text evidence="4">The sequence shown here is derived from an EMBL/GenBank/DDBJ whole genome shotgun (WGS) entry which is preliminary data.</text>
</comment>
<accession>A0ABX1QY18</accession>
<evidence type="ECO:0000256" key="2">
    <source>
        <dbReference type="ARBA" id="ARBA00022729"/>
    </source>
</evidence>
<comment type="similarity">
    <text evidence="1">Belongs to the bacterial solute-binding protein 1 family.</text>
</comment>
<sequence length="343" mass="37837">MLSLKKRLIAASVTLAAALSFTGSVSAEEVNVYSARKEALIKPLLDKFSAETGIEVNLVTGDADALISRMNSEGKFSPADVLITTDVGRLVRAKQQGLTRIVVSDTLEQAIPAQLRDDENQWFSLTMRARPIMYSPERVDPEQLSTMEALTDAEWKGRICIRSSSNIYNQSMVAAMIQQTGEEDTLKWANGLVKNFARPPKGGDRDQIKAVVSGQCDIAIANTYYLAGMLNSADDSEKNIASQVKVFWPNQDDRGAHINVSGAALAKHAPNSDNAVKLLEYMVREDAQAWYAKTNHEYPVRDGVEWSETLKQFGTFKAEEIPLHRVGELNAEAVKVMDKAGWK</sequence>
<keyword evidence="5" id="KW-1185">Reference proteome</keyword>
<evidence type="ECO:0000313" key="4">
    <source>
        <dbReference type="EMBL" id="NMH59114.1"/>
    </source>
</evidence>
<dbReference type="PANTHER" id="PTHR30006">
    <property type="entry name" value="THIAMINE-BINDING PERIPLASMIC PROTEIN-RELATED"/>
    <property type="match status" value="1"/>
</dbReference>
<organism evidence="4 5">
    <name type="scientific">Alteromonas ponticola</name>
    <dbReference type="NCBI Taxonomy" id="2720613"/>
    <lineage>
        <taxon>Bacteria</taxon>
        <taxon>Pseudomonadati</taxon>
        <taxon>Pseudomonadota</taxon>
        <taxon>Gammaproteobacteria</taxon>
        <taxon>Alteromonadales</taxon>
        <taxon>Alteromonadaceae</taxon>
        <taxon>Alteromonas/Salinimonas group</taxon>
        <taxon>Alteromonas</taxon>
    </lineage>
</organism>
<dbReference type="RefSeq" id="WP_169209687.1">
    <property type="nucleotide sequence ID" value="NZ_JAATNW010000002.1"/>
</dbReference>
<dbReference type="Gene3D" id="3.40.190.10">
    <property type="entry name" value="Periplasmic binding protein-like II"/>
    <property type="match status" value="2"/>
</dbReference>
<reference evidence="4 5" key="1">
    <citation type="submission" date="2020-03" db="EMBL/GenBank/DDBJ databases">
        <title>Alteromonas ponticola sp. nov., isolated from seawater.</title>
        <authorList>
            <person name="Yoon J.-H."/>
            <person name="Kim Y.-O."/>
        </authorList>
    </citation>
    <scope>NUCLEOTIDE SEQUENCE [LARGE SCALE GENOMIC DNA]</scope>
    <source>
        <strain evidence="4 5">MYP5</strain>
    </source>
</reference>
<keyword evidence="2 3" id="KW-0732">Signal</keyword>
<proteinExistence type="inferred from homology"/>
<name>A0ABX1QY18_9ALTE</name>
<dbReference type="PIRSF" id="PIRSF002825">
    <property type="entry name" value="CfbpA"/>
    <property type="match status" value="1"/>
</dbReference>
<dbReference type="InterPro" id="IPR006059">
    <property type="entry name" value="SBP"/>
</dbReference>
<evidence type="ECO:0000256" key="1">
    <source>
        <dbReference type="ARBA" id="ARBA00008520"/>
    </source>
</evidence>
<dbReference type="CDD" id="cd13542">
    <property type="entry name" value="PBP2_FutA1_ilke"/>
    <property type="match status" value="1"/>
</dbReference>
<evidence type="ECO:0000313" key="5">
    <source>
        <dbReference type="Proteomes" id="UP000709336"/>
    </source>
</evidence>
<dbReference type="InterPro" id="IPR026045">
    <property type="entry name" value="Ferric-bd"/>
</dbReference>
<gene>
    <name evidence="4" type="ORF">HCJ96_03645</name>
</gene>
<feature type="signal peptide" evidence="3">
    <location>
        <begin position="1"/>
        <end position="27"/>
    </location>
</feature>
<evidence type="ECO:0000256" key="3">
    <source>
        <dbReference type="SAM" id="SignalP"/>
    </source>
</evidence>
<dbReference type="Pfam" id="PF13416">
    <property type="entry name" value="SBP_bac_8"/>
    <property type="match status" value="1"/>
</dbReference>
<dbReference type="EMBL" id="JAATNW010000002">
    <property type="protein sequence ID" value="NMH59114.1"/>
    <property type="molecule type" value="Genomic_DNA"/>
</dbReference>